<feature type="compositionally biased region" description="Low complexity" evidence="1">
    <location>
        <begin position="381"/>
        <end position="392"/>
    </location>
</feature>
<feature type="region of interest" description="Disordered" evidence="1">
    <location>
        <begin position="1"/>
        <end position="25"/>
    </location>
</feature>
<gene>
    <name evidence="2" type="ORF">LEMA_P083540.1</name>
</gene>
<feature type="region of interest" description="Disordered" evidence="1">
    <location>
        <begin position="297"/>
        <end position="327"/>
    </location>
</feature>
<feature type="region of interest" description="Disordered" evidence="1">
    <location>
        <begin position="614"/>
        <end position="692"/>
    </location>
</feature>
<feature type="compositionally biased region" description="Polar residues" evidence="1">
    <location>
        <begin position="664"/>
        <end position="692"/>
    </location>
</feature>
<reference evidence="3" key="1">
    <citation type="journal article" date="2011" name="Nat. Commun.">
        <title>Effector diversification within compartments of the Leptosphaeria maculans genome affected by Repeat-Induced Point mutations.</title>
        <authorList>
            <person name="Rouxel T."/>
            <person name="Grandaubert J."/>
            <person name="Hane J.K."/>
            <person name="Hoede C."/>
            <person name="van de Wouw A.P."/>
            <person name="Couloux A."/>
            <person name="Dominguez V."/>
            <person name="Anthouard V."/>
            <person name="Bally P."/>
            <person name="Bourras S."/>
            <person name="Cozijnsen A.J."/>
            <person name="Ciuffetti L.M."/>
            <person name="Degrave A."/>
            <person name="Dilmaghani A."/>
            <person name="Duret L."/>
            <person name="Fudal I."/>
            <person name="Goodwin S.B."/>
            <person name="Gout L."/>
            <person name="Glaser N."/>
            <person name="Linglin J."/>
            <person name="Kema G.H.J."/>
            <person name="Lapalu N."/>
            <person name="Lawrence C.B."/>
            <person name="May K."/>
            <person name="Meyer M."/>
            <person name="Ollivier B."/>
            <person name="Poulain J."/>
            <person name="Schoch C.L."/>
            <person name="Simon A."/>
            <person name="Spatafora J.W."/>
            <person name="Stachowiak A."/>
            <person name="Turgeon B.G."/>
            <person name="Tyler B.M."/>
            <person name="Vincent D."/>
            <person name="Weissenbach J."/>
            <person name="Amselem J."/>
            <person name="Quesneville H."/>
            <person name="Oliver R.P."/>
            <person name="Wincker P."/>
            <person name="Balesdent M.-H."/>
            <person name="Howlett B.J."/>
        </authorList>
    </citation>
    <scope>NUCLEOTIDE SEQUENCE [LARGE SCALE GENOMIC DNA]</scope>
    <source>
        <strain evidence="3">JN3 / isolate v23.1.3 / race Av1-4-5-6-7-8</strain>
    </source>
</reference>
<accession>E5A670</accession>
<feature type="compositionally biased region" description="Basic and acidic residues" evidence="1">
    <location>
        <begin position="1"/>
        <end position="19"/>
    </location>
</feature>
<dbReference type="AlphaFoldDB" id="E5A670"/>
<feature type="compositionally biased region" description="Polar residues" evidence="1">
    <location>
        <begin position="368"/>
        <end position="380"/>
    </location>
</feature>
<dbReference type="InParanoid" id="E5A670"/>
<evidence type="ECO:0000313" key="2">
    <source>
        <dbReference type="EMBL" id="CBX99115.1"/>
    </source>
</evidence>
<dbReference type="VEuPathDB" id="FungiDB:LEMA_P083540.1"/>
<evidence type="ECO:0000256" key="1">
    <source>
        <dbReference type="SAM" id="MobiDB-lite"/>
    </source>
</evidence>
<protein>
    <submittedName>
        <fullName evidence="2">Uncharacterized protein</fullName>
    </submittedName>
</protein>
<organism evidence="2 3">
    <name type="scientific">Leptosphaeria maculans (strain JN3 / isolate v23.1.3 / race Av1-4-5-6-7-8)</name>
    <name type="common">Blackleg fungus</name>
    <name type="synonym">Phoma lingam</name>
    <dbReference type="NCBI Taxonomy" id="985895"/>
    <lineage>
        <taxon>Eukaryota</taxon>
        <taxon>Fungi</taxon>
        <taxon>Dikarya</taxon>
        <taxon>Ascomycota</taxon>
        <taxon>Pezizomycotina</taxon>
        <taxon>Dothideomycetes</taxon>
        <taxon>Pleosporomycetidae</taxon>
        <taxon>Pleosporales</taxon>
        <taxon>Pleosporineae</taxon>
        <taxon>Leptosphaeriaceae</taxon>
        <taxon>Plenodomus</taxon>
        <taxon>Plenodomus lingam/Leptosphaeria maculans species complex</taxon>
    </lineage>
</organism>
<dbReference type="OrthoDB" id="3792684at2759"/>
<proteinExistence type="predicted"/>
<feature type="region of interest" description="Disordered" evidence="1">
    <location>
        <begin position="356"/>
        <end position="408"/>
    </location>
</feature>
<dbReference type="eggNOG" id="ENOG502R9WI">
    <property type="taxonomic scope" value="Eukaryota"/>
</dbReference>
<name>E5A670_LEPMJ</name>
<dbReference type="EMBL" id="FP929135">
    <property type="protein sequence ID" value="CBX99115.1"/>
    <property type="molecule type" value="Genomic_DNA"/>
</dbReference>
<keyword evidence="3" id="KW-1185">Reference proteome</keyword>
<dbReference type="Proteomes" id="UP000002668">
    <property type="component" value="Genome"/>
</dbReference>
<sequence length="692" mass="76584">MSEPTIKREESTEDSDMRLRTISPSAPSTISLLAPSLDSNDSELQGMRTEGVPTQANFAPNSYSDDSICMYKMENSEVRDPECLLPRSRCCGVGALSIWSAISPQINVTTNSTGQNIPRSCNLDCIGHKIKTDHHIQQEILYGMFRDDFEPHDAQGLHLPFVASTTNVQGKLSPQLAAQCLRSPGYRLVPLESQDCTICGSVNAIIDGSDDPVLLPQTDTDELALRVDSLRNATAYNGQQVAEHDGIIAEVLVFNQNIESVVQHLTQRLATVEYENARLKSMLGNQGAHTYNELKTAVIQQPKSWRRNDNAKRPRSPSQGPCDYGDCGDEEADGRALYEEHSRGRRMKIRKQLQIAIPDDLAPPMTGTPLSKATNNPSNVQLPTLPQTPLTPGRIGPGNLTKRSSTSLHKRKMHSLDKMLPPSLVEIPHMPLTDTEVIVYFFQSISRPTVALRLYAREWGPRNIVDALHAHRTIEPPYLRNTCSVKCTTAIKLGRAKFGEDWEDNLTTAYKQADDVLATDLMRLDANESPQALNYYVRNLCTGMIKHPKVGVDGGIFSRCVQYCQETQAPYTLSNVWMLAHDLQSGRTPTHPSPNPDMDSFIQEQYPFIGQNEGDQELKYEPSEAPKTPRTPKMSKTVKEPKTPVTPKTPKTPKGKLAVAKYSHYSSSELAASRSTTPGSVFSANTGNTDDT</sequence>
<dbReference type="HOGENOM" id="CLU_397983_0_0_1"/>
<evidence type="ECO:0000313" key="3">
    <source>
        <dbReference type="Proteomes" id="UP000002668"/>
    </source>
</evidence>